<keyword evidence="2" id="KW-0812">Transmembrane</keyword>
<dbReference type="Proteomes" id="UP000195557">
    <property type="component" value="Unassembled WGS sequence"/>
</dbReference>
<dbReference type="PANTHER" id="PTHR13018:SF83">
    <property type="entry name" value="RRM DOMAIN-CONTAINING PROTEIN"/>
    <property type="match status" value="1"/>
</dbReference>
<feature type="transmembrane region" description="Helical" evidence="2">
    <location>
        <begin position="592"/>
        <end position="610"/>
    </location>
</feature>
<keyword evidence="2" id="KW-1133">Transmembrane helix</keyword>
<name>A0A1Y5IHB8_OSTTA</name>
<protein>
    <submittedName>
        <fullName evidence="3">Uncharacterized protein</fullName>
    </submittedName>
</protein>
<dbReference type="PANTHER" id="PTHR13018">
    <property type="entry name" value="PROBABLE MEMBRANE PROTEIN DUF221-RELATED"/>
    <property type="match status" value="1"/>
</dbReference>
<feature type="transmembrane region" description="Helical" evidence="2">
    <location>
        <begin position="468"/>
        <end position="485"/>
    </location>
</feature>
<feature type="compositionally biased region" description="Low complexity" evidence="1">
    <location>
        <begin position="1"/>
        <end position="18"/>
    </location>
</feature>
<evidence type="ECO:0000313" key="3">
    <source>
        <dbReference type="EMBL" id="OUS46365.1"/>
    </source>
</evidence>
<sequence>MAWRRAAPATARAADGRAVGTSVDGRRGRAFEDERVKDARDEARARGVYAAPSAAEAEKKANATHPRTYDDDGRVRRYRYFDQFDMGLEFGAGVAGYFFVVRALAFLFFAAFAINLPAMYVNYTSTYYASEYEAVPSKGFGRAVVDAVNATSPNPTFHSWYVNWHWANPMSASLGTLARKKARTRAKTSCAFVTFETERSKIDCLLTNQRSWISYIFAFPRKSRFRGKIRFEVREAPDPEDVYYENLNLSDRWWRHPLTGIACAAVVVTCYGLLKLLVMDKEKRYANADMYPQTLASDVGIVVAQTAPPNGLFETHGNQFKAACETRLDQCGVAFSKYKTHVGLPWGSPLYVFYEYPNATARDREYAQLDFVRDLTECADDVERCPSGQATLQNCYACHCASLSKSIRYSCERYVNLGPGEYYNWLWTAFVISLLNIVPSLLSPVLISLERLRTRSKAKMLATKMKFMVKYINVAVIYCLLNADLQRAGKYLPLLKQMFGLSGEYEDFTNAWYNDVGLVIFFSIMMSATMRFIERLLDDIFTRFKRTFVASYIHTQRKLDHVFEGPKFDTGSKAGDVCYIVMAAMTYSSGMPLLYLVASMFFVIVSLYDYRLLLKVCKTPDRTRTLLAKTIVEVLFVSVFVHCFVGLWMFSIHWTPDLLHPGKGFEDSAVNDRQALEQSVGGLMLHPLHDNSALMATVADTGTATAYFHAYRTSTVGSVNETTVINSPPLIPLRYEERPFSEAGVPFLGLQFAVWGCGCLFIVGSYIFHCTTKRKKVANSWKKLPNFHVAILTGLLVGSETYAPEEQAEYKFIFPRKQQVFELERDGLHEDGPERGDSAISREVLEVDAFDDRVVARSDGYDPTKEYEGGAPWTRKNSKRQSSLYAGDEAHAKRGSRGTNQRDGGRYGVPIVDIRALGAGNDFDHRENDSYLVAESADAEELQYSGSDNEGTLADDASTERSASEYGEDEDDGAQNDVRRPSWLR</sequence>
<feature type="region of interest" description="Disordered" evidence="1">
    <location>
        <begin position="1"/>
        <end position="23"/>
    </location>
</feature>
<feature type="transmembrane region" description="Helical" evidence="2">
    <location>
        <begin position="630"/>
        <end position="650"/>
    </location>
</feature>
<evidence type="ECO:0000256" key="2">
    <source>
        <dbReference type="SAM" id="Phobius"/>
    </source>
</evidence>
<accession>A0A1Y5IHB8</accession>
<feature type="transmembrane region" description="Helical" evidence="2">
    <location>
        <begin position="747"/>
        <end position="768"/>
    </location>
</feature>
<dbReference type="GO" id="GO:0005886">
    <property type="term" value="C:plasma membrane"/>
    <property type="evidence" value="ECO:0007669"/>
    <property type="project" value="TreeGrafter"/>
</dbReference>
<dbReference type="InterPro" id="IPR045122">
    <property type="entry name" value="Csc1-like"/>
</dbReference>
<feature type="region of interest" description="Disordered" evidence="1">
    <location>
        <begin position="860"/>
        <end position="907"/>
    </location>
</feature>
<keyword evidence="2" id="KW-0472">Membrane</keyword>
<feature type="transmembrane region" description="Helical" evidence="2">
    <location>
        <begin position="94"/>
        <end position="114"/>
    </location>
</feature>
<proteinExistence type="predicted"/>
<dbReference type="GO" id="GO:0005227">
    <property type="term" value="F:calcium-activated cation channel activity"/>
    <property type="evidence" value="ECO:0007669"/>
    <property type="project" value="InterPro"/>
</dbReference>
<dbReference type="eggNOG" id="ENOG502QZ1Z">
    <property type="taxonomic scope" value="Eukaryota"/>
</dbReference>
<dbReference type="AlphaFoldDB" id="A0A1Y5IHB8"/>
<feature type="region of interest" description="Disordered" evidence="1">
    <location>
        <begin position="936"/>
        <end position="985"/>
    </location>
</feature>
<evidence type="ECO:0000256" key="1">
    <source>
        <dbReference type="SAM" id="MobiDB-lite"/>
    </source>
</evidence>
<reference evidence="3" key="1">
    <citation type="submission" date="2017-04" db="EMBL/GenBank/DDBJ databases">
        <title>Population genomics of picophytoplankton unveils novel chromosome hypervariability.</title>
        <authorList>
            <consortium name="DOE Joint Genome Institute"/>
            <person name="Blanc-Mathieu R."/>
            <person name="Krasovec M."/>
            <person name="Hebrard M."/>
            <person name="Yau S."/>
            <person name="Desgranges E."/>
            <person name="Martin J."/>
            <person name="Schackwitz W."/>
            <person name="Kuo A."/>
            <person name="Salin G."/>
            <person name="Donnadieu C."/>
            <person name="Desdevises Y."/>
            <person name="Sanchez-Ferandin S."/>
            <person name="Moreau H."/>
            <person name="Rivals E."/>
            <person name="Grigoriev I.V."/>
            <person name="Grimsley N."/>
            <person name="Eyre-Walker A."/>
            <person name="Piganeau G."/>
        </authorList>
    </citation>
    <scope>NUCLEOTIDE SEQUENCE [LARGE SCALE GENOMIC DNA]</scope>
    <source>
        <strain evidence="3">RCC 1115</strain>
    </source>
</reference>
<feature type="transmembrane region" description="Helical" evidence="2">
    <location>
        <begin position="425"/>
        <end position="447"/>
    </location>
</feature>
<gene>
    <name evidence="3" type="ORF">BE221DRAFT_74617</name>
</gene>
<dbReference type="EMBL" id="KZ155784">
    <property type="protein sequence ID" value="OUS46365.1"/>
    <property type="molecule type" value="Genomic_DNA"/>
</dbReference>
<organism evidence="3">
    <name type="scientific">Ostreococcus tauri</name>
    <name type="common">Marine green alga</name>
    <dbReference type="NCBI Taxonomy" id="70448"/>
    <lineage>
        <taxon>Eukaryota</taxon>
        <taxon>Viridiplantae</taxon>
        <taxon>Chlorophyta</taxon>
        <taxon>Mamiellophyceae</taxon>
        <taxon>Mamiellales</taxon>
        <taxon>Bathycoccaceae</taxon>
        <taxon>Ostreococcus</taxon>
    </lineage>
</organism>